<comment type="pathway">
    <text evidence="2">Protein modification; protein glycosylation.</text>
</comment>
<name>A0A7R9AEL1_9CRUS</name>
<dbReference type="EMBL" id="LR904381">
    <property type="protein sequence ID" value="CAD7252800.1"/>
    <property type="molecule type" value="Genomic_DNA"/>
</dbReference>
<keyword evidence="9" id="KW-0735">Signal-anchor</keyword>
<keyword evidence="7" id="KW-0812">Transmembrane</keyword>
<evidence type="ECO:0000256" key="10">
    <source>
        <dbReference type="ARBA" id="ARBA00022989"/>
    </source>
</evidence>
<keyword evidence="6" id="KW-0808">Transferase</keyword>
<accession>A0A7R9AEL1</accession>
<dbReference type="EMBL" id="CAJPEV010004864">
    <property type="protein sequence ID" value="CAG0902423.1"/>
    <property type="molecule type" value="Genomic_DNA"/>
</dbReference>
<sequence>MVQKKEKYTITLAAESLLFPFGNASIPPAHIKEPKVACMVVTTPKYHMLRAVHVMATWGRHCNWIVFLTSKRDPLLREVIITPSEDENYDRLWWKVSHGFKMVHSKYLDMADFFVKADDDTYIVMENLKHFIMAKDLMGLEEPLYMGLHLFPLPNYESLKKDLPKGFFSGGNGYILNKAALDLLVKKGLGPSGDCHQLEEHHGEDVAMGHCMTSLGAKFVDTDDPDGRHRFVPYLPHVFLPSSHLPVDGSWMESQMPAGVSLGLQCCSPELISIHYVPSNIMYLLEYLLYHVRVAGVHGR</sequence>
<dbReference type="Pfam" id="PF02434">
    <property type="entry name" value="Fringe"/>
    <property type="match status" value="1"/>
</dbReference>
<evidence type="ECO:0000256" key="11">
    <source>
        <dbReference type="ARBA" id="ARBA00023136"/>
    </source>
</evidence>
<dbReference type="AlphaFoldDB" id="A0A7R9AEL1"/>
<dbReference type="GO" id="GO:0016263">
    <property type="term" value="F:glycoprotein-N-acetylgalactosamine 3-beta-galactosyltransferase activity"/>
    <property type="evidence" value="ECO:0007669"/>
    <property type="project" value="UniProtKB-EC"/>
</dbReference>
<dbReference type="EC" id="2.4.1.122" evidence="4"/>
<evidence type="ECO:0000256" key="5">
    <source>
        <dbReference type="ARBA" id="ARBA00022676"/>
    </source>
</evidence>
<evidence type="ECO:0000256" key="8">
    <source>
        <dbReference type="ARBA" id="ARBA00022741"/>
    </source>
</evidence>
<keyword evidence="8" id="KW-0547">Nucleotide-binding</keyword>
<evidence type="ECO:0000256" key="4">
    <source>
        <dbReference type="ARBA" id="ARBA00012557"/>
    </source>
</evidence>
<evidence type="ECO:0000256" key="3">
    <source>
        <dbReference type="ARBA" id="ARBA00006462"/>
    </source>
</evidence>
<gene>
    <name evidence="13" type="ORF">DSTB1V02_LOCUS12554</name>
</gene>
<dbReference type="PANTHER" id="PTHR23033">
    <property type="entry name" value="BETA1,3-GALACTOSYLTRANSFERASE"/>
    <property type="match status" value="1"/>
</dbReference>
<comment type="subcellular location">
    <subcellularLocation>
        <location evidence="1">Membrane</location>
        <topology evidence="1">Single-pass type II membrane protein</topology>
    </subcellularLocation>
</comment>
<comment type="similarity">
    <text evidence="3">Belongs to the glycosyltransferase 31 family. Beta3-Gal-T subfamily.</text>
</comment>
<reference evidence="13" key="1">
    <citation type="submission" date="2020-11" db="EMBL/GenBank/DDBJ databases">
        <authorList>
            <person name="Tran Van P."/>
        </authorList>
    </citation>
    <scope>NUCLEOTIDE SEQUENCE</scope>
</reference>
<evidence type="ECO:0000256" key="7">
    <source>
        <dbReference type="ARBA" id="ARBA00022692"/>
    </source>
</evidence>
<evidence type="ECO:0000256" key="6">
    <source>
        <dbReference type="ARBA" id="ARBA00022679"/>
    </source>
</evidence>
<keyword evidence="14" id="KW-1185">Reference proteome</keyword>
<evidence type="ECO:0000313" key="13">
    <source>
        <dbReference type="EMBL" id="CAD7252800.1"/>
    </source>
</evidence>
<keyword evidence="10" id="KW-1133">Transmembrane helix</keyword>
<protein>
    <recommendedName>
        <fullName evidence="4">N-acetylgalactosaminide beta-1,3-galactosyltransferase</fullName>
        <ecNumber evidence="4">2.4.1.122</ecNumber>
    </recommendedName>
</protein>
<evidence type="ECO:0000259" key="12">
    <source>
        <dbReference type="Pfam" id="PF02434"/>
    </source>
</evidence>
<evidence type="ECO:0000256" key="9">
    <source>
        <dbReference type="ARBA" id="ARBA00022968"/>
    </source>
</evidence>
<keyword evidence="5" id="KW-0328">Glycosyltransferase</keyword>
<dbReference type="InterPro" id="IPR003378">
    <property type="entry name" value="Fringe-like_glycosylTrfase"/>
</dbReference>
<evidence type="ECO:0000313" key="14">
    <source>
        <dbReference type="Proteomes" id="UP000677054"/>
    </source>
</evidence>
<dbReference type="PANTHER" id="PTHR23033:SF14">
    <property type="entry name" value="GLYCOPROTEIN-N-ACETYLGALACTOSAMINE 3-BETA-GALACTOSYLTRANSFERASE 1-RELATED"/>
    <property type="match status" value="1"/>
</dbReference>
<dbReference type="GO" id="GO:0016020">
    <property type="term" value="C:membrane"/>
    <property type="evidence" value="ECO:0007669"/>
    <property type="project" value="UniProtKB-SubCell"/>
</dbReference>
<organism evidence="13">
    <name type="scientific">Darwinula stevensoni</name>
    <dbReference type="NCBI Taxonomy" id="69355"/>
    <lineage>
        <taxon>Eukaryota</taxon>
        <taxon>Metazoa</taxon>
        <taxon>Ecdysozoa</taxon>
        <taxon>Arthropoda</taxon>
        <taxon>Crustacea</taxon>
        <taxon>Oligostraca</taxon>
        <taxon>Ostracoda</taxon>
        <taxon>Podocopa</taxon>
        <taxon>Podocopida</taxon>
        <taxon>Darwinulocopina</taxon>
        <taxon>Darwinuloidea</taxon>
        <taxon>Darwinulidae</taxon>
        <taxon>Darwinula</taxon>
    </lineage>
</organism>
<evidence type="ECO:0000256" key="2">
    <source>
        <dbReference type="ARBA" id="ARBA00004922"/>
    </source>
</evidence>
<evidence type="ECO:0000256" key="1">
    <source>
        <dbReference type="ARBA" id="ARBA00004606"/>
    </source>
</evidence>
<dbReference type="GO" id="GO:0000166">
    <property type="term" value="F:nucleotide binding"/>
    <property type="evidence" value="ECO:0007669"/>
    <property type="project" value="UniProtKB-KW"/>
</dbReference>
<proteinExistence type="inferred from homology"/>
<keyword evidence="11" id="KW-0472">Membrane</keyword>
<dbReference type="Gene3D" id="3.90.550.50">
    <property type="match status" value="1"/>
</dbReference>
<dbReference type="Proteomes" id="UP000677054">
    <property type="component" value="Unassembled WGS sequence"/>
</dbReference>
<dbReference type="OrthoDB" id="414175at2759"/>
<dbReference type="InterPro" id="IPR026050">
    <property type="entry name" value="C1GALT1/C1GALT1_chp1"/>
</dbReference>
<feature type="domain" description="Fringe-like glycosyltransferase" evidence="12">
    <location>
        <begin position="35"/>
        <end position="222"/>
    </location>
</feature>